<feature type="compositionally biased region" description="Polar residues" evidence="1">
    <location>
        <begin position="184"/>
        <end position="203"/>
    </location>
</feature>
<dbReference type="Proteomes" id="UP000077266">
    <property type="component" value="Unassembled WGS sequence"/>
</dbReference>
<organism evidence="2 3">
    <name type="scientific">Exidia glandulosa HHB12029</name>
    <dbReference type="NCBI Taxonomy" id="1314781"/>
    <lineage>
        <taxon>Eukaryota</taxon>
        <taxon>Fungi</taxon>
        <taxon>Dikarya</taxon>
        <taxon>Basidiomycota</taxon>
        <taxon>Agaricomycotina</taxon>
        <taxon>Agaricomycetes</taxon>
        <taxon>Auriculariales</taxon>
        <taxon>Exidiaceae</taxon>
        <taxon>Exidia</taxon>
    </lineage>
</organism>
<accession>A0A165GY56</accession>
<dbReference type="STRING" id="1314781.A0A165GY56"/>
<dbReference type="EMBL" id="KV426033">
    <property type="protein sequence ID" value="KZV91166.1"/>
    <property type="molecule type" value="Genomic_DNA"/>
</dbReference>
<proteinExistence type="predicted"/>
<dbReference type="InParanoid" id="A0A165GY56"/>
<dbReference type="OrthoDB" id="3515175at2759"/>
<keyword evidence="3" id="KW-1185">Reference proteome</keyword>
<evidence type="ECO:0000313" key="2">
    <source>
        <dbReference type="EMBL" id="KZV91166.1"/>
    </source>
</evidence>
<name>A0A165GY56_EXIGL</name>
<sequence length="623" mass="68116">MGQRHQLFVIARIHGRYRCVAAFHSQWLYGGQTITAAARLLRAFENPFNARNIAAEILTLEHNRGLEGAAEAPCPYLTSIVLNVFRVDFDEGVTKTMYILPYGILPSNCDNNDGYTVFDLTPKETPRYCFFYAVPDGKPLSPAQYMRYYDGGFDGIEADVEYLNTFASVPQGVLSATWPADFPNTPTATDTAPESTSESQSEGPPSLATLSLKAALRDLLASDGPAAHDVLDPILTSVAQNLEVVKHELLQGTSLNSNGLAVLKVLLASSADVAVDLSPWLCTGVLTPDQLESLSDALVNATTLNVTNSPTLTIDVLQSVISKMPNLQHVIAFDCPALELPTVSLTLSSYLETKDITASLTYSSVFSGGTHYTDCVRYVDPASPPAGLTVLVYTRSLSMIPRPTDKEIQYGVELSAFSATGVAHGFESLLRLLFFDQLSMFLGFSGLEFPMRAAFQKLDNNGALGTLPPLVGNPPPMLQSEWGPFAIPLPGSQSTRTSPAPRYPGWTLVLDTRAGVPIIPGWRETRPLLDVIREKKGNEMLYRPFYGFVRWDYDEDGATLVPRQVCDLREWAAQLPRGRGRLEEEAALELEKTLAEQKATLISLADAANSGNWPDELWKPLMT</sequence>
<evidence type="ECO:0000256" key="1">
    <source>
        <dbReference type="SAM" id="MobiDB-lite"/>
    </source>
</evidence>
<evidence type="ECO:0000313" key="3">
    <source>
        <dbReference type="Proteomes" id="UP000077266"/>
    </source>
</evidence>
<gene>
    <name evidence="2" type="ORF">EXIGLDRAFT_719622</name>
</gene>
<protein>
    <submittedName>
        <fullName evidence="2">Uncharacterized protein</fullName>
    </submittedName>
</protein>
<dbReference type="AlphaFoldDB" id="A0A165GY56"/>
<reference evidence="2 3" key="1">
    <citation type="journal article" date="2016" name="Mol. Biol. Evol.">
        <title>Comparative Genomics of Early-Diverging Mushroom-Forming Fungi Provides Insights into the Origins of Lignocellulose Decay Capabilities.</title>
        <authorList>
            <person name="Nagy L.G."/>
            <person name="Riley R."/>
            <person name="Tritt A."/>
            <person name="Adam C."/>
            <person name="Daum C."/>
            <person name="Floudas D."/>
            <person name="Sun H."/>
            <person name="Yadav J.S."/>
            <person name="Pangilinan J."/>
            <person name="Larsson K.H."/>
            <person name="Matsuura K."/>
            <person name="Barry K."/>
            <person name="Labutti K."/>
            <person name="Kuo R."/>
            <person name="Ohm R.A."/>
            <person name="Bhattacharya S.S."/>
            <person name="Shirouzu T."/>
            <person name="Yoshinaga Y."/>
            <person name="Martin F.M."/>
            <person name="Grigoriev I.V."/>
            <person name="Hibbett D.S."/>
        </authorList>
    </citation>
    <scope>NUCLEOTIDE SEQUENCE [LARGE SCALE GENOMIC DNA]</scope>
    <source>
        <strain evidence="2 3">HHB12029</strain>
    </source>
</reference>
<feature type="region of interest" description="Disordered" evidence="1">
    <location>
        <begin position="183"/>
        <end position="206"/>
    </location>
</feature>